<keyword evidence="2" id="KW-0472">Membrane</keyword>
<dbReference type="KEGG" id="vg:23462165"/>
<feature type="region of interest" description="Disordered" evidence="1">
    <location>
        <begin position="136"/>
        <end position="159"/>
    </location>
</feature>
<name>A0A0B5IX09_9VIRU</name>
<protein>
    <submittedName>
        <fullName evidence="3">Uncharacterized protein</fullName>
    </submittedName>
</protein>
<evidence type="ECO:0000313" key="4">
    <source>
        <dbReference type="Proteomes" id="UP000202511"/>
    </source>
</evidence>
<dbReference type="GeneID" id="23462165"/>
<organism evidence="3 4">
    <name type="scientific">Pandoravirus inopinatum</name>
    <dbReference type="NCBI Taxonomy" id="1605721"/>
    <lineage>
        <taxon>Viruses</taxon>
        <taxon>Pandoravirus</taxon>
    </lineage>
</organism>
<evidence type="ECO:0000313" key="3">
    <source>
        <dbReference type="EMBL" id="AJF97248.1"/>
    </source>
</evidence>
<feature type="compositionally biased region" description="Polar residues" evidence="1">
    <location>
        <begin position="137"/>
        <end position="159"/>
    </location>
</feature>
<evidence type="ECO:0000256" key="2">
    <source>
        <dbReference type="SAM" id="Phobius"/>
    </source>
</evidence>
<reference evidence="3 4" key="1">
    <citation type="journal article" date="2015" name="Parasitol. Res.">
        <title>Viruses in close associations with free-living amoebae.</title>
        <authorList>
            <person name="Scheid P."/>
        </authorList>
    </citation>
    <scope>NUCLEOTIDE SEQUENCE [LARGE SCALE GENOMIC DNA]</scope>
    <source>
        <strain evidence="3">KlaHel</strain>
    </source>
</reference>
<dbReference type="RefSeq" id="YP_009119483.1">
    <property type="nucleotide sequence ID" value="NC_026440.1"/>
</dbReference>
<keyword evidence="2" id="KW-1133">Transmembrane helix</keyword>
<feature type="transmembrane region" description="Helical" evidence="2">
    <location>
        <begin position="106"/>
        <end position="125"/>
    </location>
</feature>
<sequence>MGAKCDVRPCLWLAINLDACEDGIALFRLPSVMAPGKNTAPSGTTLKKPAMATGCNFFFSFFFVISSVALPVGRSGMLGDEWGRAPFCARTHTHTLLYTEPKQGGTTLLCILSVPQPFLFFLHSARVHRRQLGRLCRQSSQPSATRQPRNPSTMSCHPN</sequence>
<accession>A0A0B5IX09</accession>
<proteinExistence type="predicted"/>
<dbReference type="EMBL" id="KP136319">
    <property type="protein sequence ID" value="AJF97248.1"/>
    <property type="molecule type" value="Genomic_DNA"/>
</dbReference>
<evidence type="ECO:0000256" key="1">
    <source>
        <dbReference type="SAM" id="MobiDB-lite"/>
    </source>
</evidence>
<dbReference type="Proteomes" id="UP000202511">
    <property type="component" value="Segment"/>
</dbReference>
<keyword evidence="2" id="KW-0812">Transmembrane</keyword>
<feature type="transmembrane region" description="Helical" evidence="2">
    <location>
        <begin position="55"/>
        <end position="73"/>
    </location>
</feature>